<dbReference type="EMBL" id="JACHWR010000001">
    <property type="protein sequence ID" value="MBB3040911.1"/>
    <property type="molecule type" value="Genomic_DNA"/>
</dbReference>
<evidence type="ECO:0008006" key="4">
    <source>
        <dbReference type="Google" id="ProtNLM"/>
    </source>
</evidence>
<keyword evidence="1" id="KW-0812">Transmembrane</keyword>
<feature type="transmembrane region" description="Helical" evidence="1">
    <location>
        <begin position="99"/>
        <end position="121"/>
    </location>
</feature>
<dbReference type="AlphaFoldDB" id="A0A7W4VSD6"/>
<feature type="transmembrane region" description="Helical" evidence="1">
    <location>
        <begin position="68"/>
        <end position="87"/>
    </location>
</feature>
<evidence type="ECO:0000256" key="1">
    <source>
        <dbReference type="SAM" id="Phobius"/>
    </source>
</evidence>
<feature type="transmembrane region" description="Helical" evidence="1">
    <location>
        <begin position="181"/>
        <end position="199"/>
    </location>
</feature>
<dbReference type="PROSITE" id="PS51257">
    <property type="entry name" value="PROKAR_LIPOPROTEIN"/>
    <property type="match status" value="1"/>
</dbReference>
<keyword evidence="1" id="KW-0472">Membrane</keyword>
<feature type="transmembrane region" description="Helical" evidence="1">
    <location>
        <begin position="20"/>
        <end position="40"/>
    </location>
</feature>
<reference evidence="2 3" key="1">
    <citation type="submission" date="2020-08" db="EMBL/GenBank/DDBJ databases">
        <title>Sequencing the genomes of 1000 actinobacteria strains.</title>
        <authorList>
            <person name="Klenk H.-P."/>
        </authorList>
    </citation>
    <scope>NUCLEOTIDE SEQUENCE [LARGE SCALE GENOMIC DNA]</scope>
    <source>
        <strain evidence="2 3">DSM 105498</strain>
    </source>
</reference>
<protein>
    <recommendedName>
        <fullName evidence="4">DUF4386 family protein</fullName>
    </recommendedName>
</protein>
<dbReference type="Proteomes" id="UP000589626">
    <property type="component" value="Unassembled WGS sequence"/>
</dbReference>
<proteinExistence type="predicted"/>
<dbReference type="RefSeq" id="WP_183590884.1">
    <property type="nucleotide sequence ID" value="NZ_JACHWR010000001.1"/>
</dbReference>
<sequence>MSRPITEAPPAPRMPAAKRFHWWPLWAVGCGLLGLIATVVTDTRAGDGPSATVGVANIAALDHEMFRLGGFVGYLCVAALLVFAAVWQRRVTHTFVWSLGARIVTFGLVASAAALSLAYGWKGALGNYLHGAAEDDYYDDSGLYVYYVMNDFSPYVGWLPVTVALGGIAWMAFAEGLVSRPLGAVAGALTALITAAVAVTGVPGLPFLSMFGLIVVGSWLTVGRSPILQGGLA</sequence>
<evidence type="ECO:0000313" key="3">
    <source>
        <dbReference type="Proteomes" id="UP000589626"/>
    </source>
</evidence>
<comment type="caution">
    <text evidence="2">The sequence shown here is derived from an EMBL/GenBank/DDBJ whole genome shotgun (WGS) entry which is preliminary data.</text>
</comment>
<name>A0A7W4VSD6_9ACTN</name>
<gene>
    <name evidence="2" type="ORF">FHU40_000712</name>
</gene>
<accession>A0A7W4VSD6</accession>
<keyword evidence="3" id="KW-1185">Reference proteome</keyword>
<organism evidence="2 3">
    <name type="scientific">Nocardioides soli</name>
    <dbReference type="NCBI Taxonomy" id="1036020"/>
    <lineage>
        <taxon>Bacteria</taxon>
        <taxon>Bacillati</taxon>
        <taxon>Actinomycetota</taxon>
        <taxon>Actinomycetes</taxon>
        <taxon>Propionibacteriales</taxon>
        <taxon>Nocardioidaceae</taxon>
        <taxon>Nocardioides</taxon>
    </lineage>
</organism>
<keyword evidence="1" id="KW-1133">Transmembrane helix</keyword>
<evidence type="ECO:0000313" key="2">
    <source>
        <dbReference type="EMBL" id="MBB3040911.1"/>
    </source>
</evidence>
<feature type="transmembrane region" description="Helical" evidence="1">
    <location>
        <begin position="155"/>
        <end position="174"/>
    </location>
</feature>